<feature type="region of interest" description="Disordered" evidence="1">
    <location>
        <begin position="57"/>
        <end position="99"/>
    </location>
</feature>
<dbReference type="Gene3D" id="1.10.245.10">
    <property type="entry name" value="SWIB/MDM2 domain"/>
    <property type="match status" value="1"/>
</dbReference>
<dbReference type="EMBL" id="GBRH01220309">
    <property type="protein sequence ID" value="JAD77586.1"/>
    <property type="molecule type" value="Transcribed_RNA"/>
</dbReference>
<dbReference type="SUPFAM" id="SSF47592">
    <property type="entry name" value="SWIB/MDM2 domain"/>
    <property type="match status" value="1"/>
</dbReference>
<protein>
    <submittedName>
        <fullName evidence="2">Uncharacterized protein</fullName>
    </submittedName>
</protein>
<sequence>MIERNVDVDSDGERADFSDRETYEFLFKDYYSEIVKDKEGLTRDVLEKAYAVMRRAQNCKQDSDLEKIPDEKRNSDDEFFGHSDDGDEEPSSPSVSNGTSKKVKIFLKEDKSKKHVYVGWGSNELIGFLSSIGKDTSKSLDQFGAAEVVKEYIKKK</sequence>
<evidence type="ECO:0000256" key="1">
    <source>
        <dbReference type="SAM" id="MobiDB-lite"/>
    </source>
</evidence>
<dbReference type="PANTHER" id="PTHR46851:SF11">
    <property type="entry name" value="GYF DOMAIN-CONTAINING PROTEIN"/>
    <property type="match status" value="1"/>
</dbReference>
<dbReference type="PANTHER" id="PTHR46851">
    <property type="entry name" value="OS01G0884500 PROTEIN"/>
    <property type="match status" value="1"/>
</dbReference>
<dbReference type="AlphaFoldDB" id="A0A0A9CPV3"/>
<reference evidence="2" key="1">
    <citation type="submission" date="2014-09" db="EMBL/GenBank/DDBJ databases">
        <authorList>
            <person name="Magalhaes I.L.F."/>
            <person name="Oliveira U."/>
            <person name="Santos F.R."/>
            <person name="Vidigal T.H.D.A."/>
            <person name="Brescovit A.D."/>
            <person name="Santos A.J."/>
        </authorList>
    </citation>
    <scope>NUCLEOTIDE SEQUENCE</scope>
    <source>
        <tissue evidence="2">Shoot tissue taken approximately 20 cm above the soil surface</tissue>
    </source>
</reference>
<name>A0A0A9CPV3_ARUDO</name>
<dbReference type="InterPro" id="IPR045894">
    <property type="entry name" value="At5g08430-like"/>
</dbReference>
<proteinExistence type="predicted"/>
<dbReference type="InterPro" id="IPR036885">
    <property type="entry name" value="SWIB_MDM2_dom_sf"/>
</dbReference>
<evidence type="ECO:0000313" key="2">
    <source>
        <dbReference type="EMBL" id="JAD77586.1"/>
    </source>
</evidence>
<organism evidence="2">
    <name type="scientific">Arundo donax</name>
    <name type="common">Giant reed</name>
    <name type="synonym">Donax arundinaceus</name>
    <dbReference type="NCBI Taxonomy" id="35708"/>
    <lineage>
        <taxon>Eukaryota</taxon>
        <taxon>Viridiplantae</taxon>
        <taxon>Streptophyta</taxon>
        <taxon>Embryophyta</taxon>
        <taxon>Tracheophyta</taxon>
        <taxon>Spermatophyta</taxon>
        <taxon>Magnoliopsida</taxon>
        <taxon>Liliopsida</taxon>
        <taxon>Poales</taxon>
        <taxon>Poaceae</taxon>
        <taxon>PACMAD clade</taxon>
        <taxon>Arundinoideae</taxon>
        <taxon>Arundineae</taxon>
        <taxon>Arundo</taxon>
    </lineage>
</organism>
<feature type="compositionally biased region" description="Basic and acidic residues" evidence="1">
    <location>
        <begin position="61"/>
        <end position="84"/>
    </location>
</feature>
<accession>A0A0A9CPV3</accession>
<reference evidence="2" key="2">
    <citation type="journal article" date="2015" name="Data Brief">
        <title>Shoot transcriptome of the giant reed, Arundo donax.</title>
        <authorList>
            <person name="Barrero R.A."/>
            <person name="Guerrero F.D."/>
            <person name="Moolhuijzen P."/>
            <person name="Goolsby J.A."/>
            <person name="Tidwell J."/>
            <person name="Bellgard S.E."/>
            <person name="Bellgard M.I."/>
        </authorList>
    </citation>
    <scope>NUCLEOTIDE SEQUENCE</scope>
    <source>
        <tissue evidence="2">Shoot tissue taken approximately 20 cm above the soil surface</tissue>
    </source>
</reference>